<dbReference type="RefSeq" id="WP_304450094.1">
    <property type="nucleotide sequence ID" value="NZ_JARRAH010000005.1"/>
</dbReference>
<accession>A0ABD5UGC3</accession>
<evidence type="ECO:0000256" key="7">
    <source>
        <dbReference type="ARBA" id="ARBA00049244"/>
    </source>
</evidence>
<dbReference type="SUPFAM" id="SSF56672">
    <property type="entry name" value="DNA/RNA polymerases"/>
    <property type="match status" value="1"/>
</dbReference>
<keyword evidence="4" id="KW-0548">Nucleotidyltransferase</keyword>
<dbReference type="PANTHER" id="PTHR10322:SF23">
    <property type="entry name" value="DNA POLYMERASE DELTA CATALYTIC SUBUNIT"/>
    <property type="match status" value="1"/>
</dbReference>
<dbReference type="InterPro" id="IPR043502">
    <property type="entry name" value="DNA/RNA_pol_sf"/>
</dbReference>
<dbReference type="InterPro" id="IPR023211">
    <property type="entry name" value="DNA_pol_palm_dom_sf"/>
</dbReference>
<organism evidence="9 10">
    <name type="scientific">Halomarina ordinaria</name>
    <dbReference type="NCBI Taxonomy" id="3033939"/>
    <lineage>
        <taxon>Archaea</taxon>
        <taxon>Methanobacteriati</taxon>
        <taxon>Methanobacteriota</taxon>
        <taxon>Stenosarchaea group</taxon>
        <taxon>Halobacteria</taxon>
        <taxon>Halobacteriales</taxon>
        <taxon>Natronomonadaceae</taxon>
        <taxon>Halomarina</taxon>
    </lineage>
</organism>
<evidence type="ECO:0000313" key="9">
    <source>
        <dbReference type="EMBL" id="MFC6838406.1"/>
    </source>
</evidence>
<dbReference type="EMBL" id="JBHSXM010000005">
    <property type="protein sequence ID" value="MFC6838406.1"/>
    <property type="molecule type" value="Genomic_DNA"/>
</dbReference>
<evidence type="ECO:0000256" key="3">
    <source>
        <dbReference type="ARBA" id="ARBA00022679"/>
    </source>
</evidence>
<reference evidence="9 10" key="1">
    <citation type="journal article" date="2019" name="Int. J. Syst. Evol. Microbiol.">
        <title>The Global Catalogue of Microorganisms (GCM) 10K type strain sequencing project: providing services to taxonomists for standard genome sequencing and annotation.</title>
        <authorList>
            <consortium name="The Broad Institute Genomics Platform"/>
            <consortium name="The Broad Institute Genome Sequencing Center for Infectious Disease"/>
            <person name="Wu L."/>
            <person name="Ma J."/>
        </authorList>
    </citation>
    <scope>NUCLEOTIDE SEQUENCE [LARGE SCALE GENOMIC DNA]</scope>
    <source>
        <strain evidence="9 10">PSRA2</strain>
    </source>
</reference>
<proteinExistence type="inferred from homology"/>
<evidence type="ECO:0000256" key="1">
    <source>
        <dbReference type="ARBA" id="ARBA00005755"/>
    </source>
</evidence>
<keyword evidence="3" id="KW-0808">Transferase</keyword>
<dbReference type="InterPro" id="IPR006172">
    <property type="entry name" value="DNA-dir_DNA_pol_B"/>
</dbReference>
<evidence type="ECO:0000256" key="6">
    <source>
        <dbReference type="ARBA" id="ARBA00023125"/>
    </source>
</evidence>
<dbReference type="AlphaFoldDB" id="A0ABD5UGC3"/>
<evidence type="ECO:0000256" key="4">
    <source>
        <dbReference type="ARBA" id="ARBA00022695"/>
    </source>
</evidence>
<dbReference type="SMART" id="SM00486">
    <property type="entry name" value="POLBc"/>
    <property type="match status" value="1"/>
</dbReference>
<dbReference type="InterPro" id="IPR042087">
    <property type="entry name" value="DNA_pol_B_thumb"/>
</dbReference>
<dbReference type="Pfam" id="PF00136">
    <property type="entry name" value="DNA_pol_B"/>
    <property type="match status" value="1"/>
</dbReference>
<dbReference type="InterPro" id="IPR050240">
    <property type="entry name" value="DNA_pol_type-B"/>
</dbReference>
<evidence type="ECO:0000259" key="8">
    <source>
        <dbReference type="Pfam" id="PF00136"/>
    </source>
</evidence>
<dbReference type="GO" id="GO:0003887">
    <property type="term" value="F:DNA-directed DNA polymerase activity"/>
    <property type="evidence" value="ECO:0007669"/>
    <property type="project" value="UniProtKB-KW"/>
</dbReference>
<evidence type="ECO:0000256" key="2">
    <source>
        <dbReference type="ARBA" id="ARBA00012417"/>
    </source>
</evidence>
<dbReference type="Gene3D" id="1.10.132.60">
    <property type="entry name" value="DNA polymerase family B, C-terminal domain"/>
    <property type="match status" value="1"/>
</dbReference>
<sequence length="718" mass="80292">MPFKIDYLDEGVLEWELTTDGAVAKHNPHFTPSLYASTPPGTSDETALLKLDDRVESLPQVTGTRLTMKRPGFRYGEQPVLHIAVTDLEAVEEVAWFVARQGPPGDYRLFNVDFSREFRYCLERNVSALPCRRPTTLSLSIPQRQIAAGELECLTIDGEEYTGSPLELLTTVEEHVQTVDPDMLVVNTGDVVPTLFDTAEGYDQPFCLGRRPGYQRLAGRSTYESYGRVGHSPARYNIPGRVILDESNAFVWHEAGLDGCLDLVERSGKPLQELGWASIGNVLTAIQIREATRRNVLVQWKAWRPERFKTMRQLHAADRGGVTLSPAVGLHADVHELDFASLYPNIICTRNLSPETVRCDCHPDRVDLEDLGYSVCDTEGYLPDVLQPLIDDRAAIKERIAETDDPAERATLEGRSAAIKWILVSCFGYQGFSNAKFGRIEVHEAINAIARDILLDAKTTLETAGWRVLHGIVDSLWVTPRVDEPRPLDAVAAEITEQSGITLEYEAAYDWLMLLPQRSSEAGALTKYVGKRVGVDRADNGAFKYRGIECRQRSTPPFVASVQRDFVRTLDAHLAHLSVEEWPGDAFDIVCQRLRGHLGTLDRGAVSPEQLVIDQRTSKPREAYQQATRAVAVLERADDTGLPVYPGQSVQYVVVDASRTGRERVRLASEVETGEYDVEFYKQLLVRAAESVLTPLGWREREIQSYLATYEDVSLNSF</sequence>
<evidence type="ECO:0000256" key="5">
    <source>
        <dbReference type="ARBA" id="ARBA00022932"/>
    </source>
</evidence>
<dbReference type="Gene3D" id="1.10.287.690">
    <property type="entry name" value="Helix hairpin bin"/>
    <property type="match status" value="1"/>
</dbReference>
<dbReference type="Gene3D" id="3.90.1600.10">
    <property type="entry name" value="Palm domain of DNA polymerase"/>
    <property type="match status" value="1"/>
</dbReference>
<gene>
    <name evidence="9" type="ORF">ACFQHK_18140</name>
</gene>
<dbReference type="Proteomes" id="UP001596406">
    <property type="component" value="Unassembled WGS sequence"/>
</dbReference>
<dbReference type="GO" id="GO:0003677">
    <property type="term" value="F:DNA binding"/>
    <property type="evidence" value="ECO:0007669"/>
    <property type="project" value="UniProtKB-KW"/>
</dbReference>
<protein>
    <recommendedName>
        <fullName evidence="2">DNA-directed DNA polymerase</fullName>
        <ecNumber evidence="2">2.7.7.7</ecNumber>
    </recommendedName>
</protein>
<dbReference type="PANTHER" id="PTHR10322">
    <property type="entry name" value="DNA POLYMERASE CATALYTIC SUBUNIT"/>
    <property type="match status" value="1"/>
</dbReference>
<evidence type="ECO:0000313" key="10">
    <source>
        <dbReference type="Proteomes" id="UP001596406"/>
    </source>
</evidence>
<comment type="catalytic activity">
    <reaction evidence="7">
        <text>DNA(n) + a 2'-deoxyribonucleoside 5'-triphosphate = DNA(n+1) + diphosphate</text>
        <dbReference type="Rhea" id="RHEA:22508"/>
        <dbReference type="Rhea" id="RHEA-COMP:17339"/>
        <dbReference type="Rhea" id="RHEA-COMP:17340"/>
        <dbReference type="ChEBI" id="CHEBI:33019"/>
        <dbReference type="ChEBI" id="CHEBI:61560"/>
        <dbReference type="ChEBI" id="CHEBI:173112"/>
        <dbReference type="EC" id="2.7.7.7"/>
    </reaction>
</comment>
<dbReference type="NCBIfam" id="NF004418">
    <property type="entry name" value="PRK05761.1-4"/>
    <property type="match status" value="1"/>
</dbReference>
<keyword evidence="5 9" id="KW-0239">DNA-directed DNA polymerase</keyword>
<comment type="caution">
    <text evidence="9">The sequence shown here is derived from an EMBL/GenBank/DDBJ whole genome shotgun (WGS) entry which is preliminary data.</text>
</comment>
<keyword evidence="6" id="KW-0238">DNA-binding</keyword>
<keyword evidence="10" id="KW-1185">Reference proteome</keyword>
<comment type="similarity">
    <text evidence="1">Belongs to the DNA polymerase type-B family.</text>
</comment>
<dbReference type="InterPro" id="IPR006134">
    <property type="entry name" value="DNA-dir_DNA_pol_B_multi_dom"/>
</dbReference>
<feature type="domain" description="DNA-directed DNA polymerase family B multifunctional" evidence="8">
    <location>
        <begin position="318"/>
        <end position="665"/>
    </location>
</feature>
<name>A0ABD5UGC3_9EURY</name>
<dbReference type="EC" id="2.7.7.7" evidence="2"/>